<evidence type="ECO:0000313" key="2">
    <source>
        <dbReference type="EMBL" id="EAQ12597.1"/>
    </source>
</evidence>
<evidence type="ECO:0000313" key="3">
    <source>
        <dbReference type="Proteomes" id="UP000002931"/>
    </source>
</evidence>
<comment type="caution">
    <text evidence="2">The sequence shown here is derived from an EMBL/GenBank/DDBJ whole genome shotgun (WGS) entry which is preliminary data.</text>
</comment>
<sequence length="79" mass="8426">MVKTRTSAEAPAKQGARRRNRDKGDAASREITDRFGGVTAHPTASAHFPVAQFDGGAPDVWASARDCDEMTGECHGSPR</sequence>
<protein>
    <submittedName>
        <fullName evidence="2">Dihydropyrimidine dehydrogenase</fullName>
        <ecNumber evidence="2">1.3.1.1</ecNumber>
    </submittedName>
</protein>
<feature type="compositionally biased region" description="Basic and acidic residues" evidence="1">
    <location>
        <begin position="22"/>
        <end position="33"/>
    </location>
</feature>
<keyword evidence="3" id="KW-1185">Reference proteome</keyword>
<keyword evidence="2" id="KW-0560">Oxidoreductase</keyword>
<gene>
    <name evidence="2" type="ORF">RB2654_14965</name>
</gene>
<dbReference type="EC" id="1.3.1.1" evidence="2"/>
<proteinExistence type="predicted"/>
<dbReference type="STRING" id="314271.RB2654_14965"/>
<reference evidence="2 3" key="1">
    <citation type="journal article" date="2010" name="J. Bacteriol.">
        <title>Genome sequences of Pelagibaca bermudensis HTCC2601T and Maritimibacter alkaliphilus HTCC2654T, the type strains of two marine Roseobacter genera.</title>
        <authorList>
            <person name="Thrash J.C."/>
            <person name="Cho J.C."/>
            <person name="Ferriera S."/>
            <person name="Johnson J."/>
            <person name="Vergin K.L."/>
            <person name="Giovannoni S.J."/>
        </authorList>
    </citation>
    <scope>NUCLEOTIDE SEQUENCE [LARGE SCALE GENOMIC DNA]</scope>
    <source>
        <strain evidence="2 3">HTCC2654</strain>
    </source>
</reference>
<name>A3VH42_9RHOB</name>
<dbReference type="GO" id="GO:0004159">
    <property type="term" value="F:dihydropyrimidine dehydrogenase (NAD+) activity"/>
    <property type="evidence" value="ECO:0007669"/>
    <property type="project" value="UniProtKB-EC"/>
</dbReference>
<feature type="region of interest" description="Disordered" evidence="1">
    <location>
        <begin position="1"/>
        <end position="44"/>
    </location>
</feature>
<dbReference type="AlphaFoldDB" id="A3VH42"/>
<dbReference type="HOGENOM" id="CLU_2601864_0_0_5"/>
<accession>A3VH42</accession>
<evidence type="ECO:0000256" key="1">
    <source>
        <dbReference type="SAM" id="MobiDB-lite"/>
    </source>
</evidence>
<organism evidence="2 3">
    <name type="scientific">Maritimibacter alkaliphilus HTCC2654</name>
    <dbReference type="NCBI Taxonomy" id="314271"/>
    <lineage>
        <taxon>Bacteria</taxon>
        <taxon>Pseudomonadati</taxon>
        <taxon>Pseudomonadota</taxon>
        <taxon>Alphaproteobacteria</taxon>
        <taxon>Rhodobacterales</taxon>
        <taxon>Roseobacteraceae</taxon>
        <taxon>Maritimibacter</taxon>
    </lineage>
</organism>
<dbReference type="EMBL" id="AAMT01000008">
    <property type="protein sequence ID" value="EAQ12597.1"/>
    <property type="molecule type" value="Genomic_DNA"/>
</dbReference>
<dbReference type="Proteomes" id="UP000002931">
    <property type="component" value="Unassembled WGS sequence"/>
</dbReference>